<comment type="caution">
    <text evidence="1">The sequence shown here is derived from an EMBL/GenBank/DDBJ whole genome shotgun (WGS) entry which is preliminary data.</text>
</comment>
<dbReference type="RefSeq" id="WP_161807261.1">
    <property type="nucleotide sequence ID" value="NZ_BJON01000013.1"/>
</dbReference>
<name>A0ABQ0TPL5_9BACL</name>
<keyword evidence="2" id="KW-1185">Reference proteome</keyword>
<accession>A0ABQ0TPL5</accession>
<sequence length="256" mass="29862">MEWFHDFDWKIAFPEKRIYLMRQHNWAFAAWEIERLKGNLQPKSLLMHVDAHLDDTPDGVFVPGLHEAQSVEQLITVAQGHDYASGRVCPPDCMQIDNFIWAAVARDTIGETIFVSHQDDEVLSLEMLRYDAVHKRNENCQNIIARLPEDCSYKHQRYMDVPAFLNECDDQAWSPKQTKILDLDLDYFNLSEEIEHKLMPEAQIRDELRALRNLHQWDVITVALSPEYCGGKEEAAYLLAIFLETFELDVVAGQRW</sequence>
<evidence type="ECO:0000313" key="1">
    <source>
        <dbReference type="EMBL" id="GED69740.1"/>
    </source>
</evidence>
<protein>
    <submittedName>
        <fullName evidence="1">Uncharacterized protein</fullName>
    </submittedName>
</protein>
<reference evidence="1 2" key="1">
    <citation type="submission" date="2019-06" db="EMBL/GenBank/DDBJ databases">
        <title>Whole genome shotgun sequence of Brevibacillus reuszeri NBRC 15719.</title>
        <authorList>
            <person name="Hosoyama A."/>
            <person name="Uohara A."/>
            <person name="Ohji S."/>
            <person name="Ichikawa N."/>
        </authorList>
    </citation>
    <scope>NUCLEOTIDE SEQUENCE [LARGE SCALE GENOMIC DNA]</scope>
    <source>
        <strain evidence="1 2">NBRC 15719</strain>
    </source>
</reference>
<gene>
    <name evidence="1" type="ORF">BRE01_34420</name>
</gene>
<evidence type="ECO:0000313" key="2">
    <source>
        <dbReference type="Proteomes" id="UP000319578"/>
    </source>
</evidence>
<dbReference type="Proteomes" id="UP000319578">
    <property type="component" value="Unassembled WGS sequence"/>
</dbReference>
<organism evidence="1 2">
    <name type="scientific">Brevibacillus reuszeri</name>
    <dbReference type="NCBI Taxonomy" id="54915"/>
    <lineage>
        <taxon>Bacteria</taxon>
        <taxon>Bacillati</taxon>
        <taxon>Bacillota</taxon>
        <taxon>Bacilli</taxon>
        <taxon>Bacillales</taxon>
        <taxon>Paenibacillaceae</taxon>
        <taxon>Brevibacillus</taxon>
    </lineage>
</organism>
<dbReference type="EMBL" id="BJON01000013">
    <property type="protein sequence ID" value="GED69740.1"/>
    <property type="molecule type" value="Genomic_DNA"/>
</dbReference>
<proteinExistence type="predicted"/>